<dbReference type="RefSeq" id="WP_008513300.1">
    <property type="nucleotide sequence ID" value="NZ_CM001403.1"/>
</dbReference>
<evidence type="ECO:0000313" key="4">
    <source>
        <dbReference type="Proteomes" id="UP000002774"/>
    </source>
</evidence>
<name>H1Y9R7_9SPHI</name>
<dbReference type="EMBL" id="CM001403">
    <property type="protein sequence ID" value="EHQ31100.1"/>
    <property type="molecule type" value="Genomic_DNA"/>
</dbReference>
<dbReference type="InterPro" id="IPR005181">
    <property type="entry name" value="SASA"/>
</dbReference>
<dbReference type="SUPFAM" id="SSF52266">
    <property type="entry name" value="SGNH hydrolase"/>
    <property type="match status" value="1"/>
</dbReference>
<reference evidence="3" key="1">
    <citation type="submission" date="2011-09" db="EMBL/GenBank/DDBJ databases">
        <title>The permanent draft genome of Mucilaginibacter paludis DSM 18603.</title>
        <authorList>
            <consortium name="US DOE Joint Genome Institute (JGI-PGF)"/>
            <person name="Lucas S."/>
            <person name="Han J."/>
            <person name="Lapidus A."/>
            <person name="Bruce D."/>
            <person name="Goodwin L."/>
            <person name="Pitluck S."/>
            <person name="Peters L."/>
            <person name="Kyrpides N."/>
            <person name="Mavromatis K."/>
            <person name="Ivanova N."/>
            <person name="Mikhailova N."/>
            <person name="Held B."/>
            <person name="Detter J.C."/>
            <person name="Tapia R."/>
            <person name="Han C."/>
            <person name="Land M."/>
            <person name="Hauser L."/>
            <person name="Markowitz V."/>
            <person name="Cheng J.-F."/>
            <person name="Hugenholtz P."/>
            <person name="Woyke T."/>
            <person name="Wu D."/>
            <person name="Tindall B."/>
            <person name="Brambilla E."/>
            <person name="Klenk H.-P."/>
            <person name="Eisen J.A."/>
        </authorList>
    </citation>
    <scope>NUCLEOTIDE SEQUENCE [LARGE SCALE GENOMIC DNA]</scope>
    <source>
        <strain evidence="3">DSM 18603</strain>
    </source>
</reference>
<dbReference type="Pfam" id="PF03629">
    <property type="entry name" value="SASA"/>
    <property type="match status" value="1"/>
</dbReference>
<evidence type="ECO:0000259" key="2">
    <source>
        <dbReference type="Pfam" id="PF03629"/>
    </source>
</evidence>
<dbReference type="Proteomes" id="UP000002774">
    <property type="component" value="Chromosome"/>
</dbReference>
<feature type="domain" description="Sialate O-acetylesterase" evidence="2">
    <location>
        <begin position="110"/>
        <end position="337"/>
    </location>
</feature>
<evidence type="ECO:0000313" key="3">
    <source>
        <dbReference type="EMBL" id="EHQ31100.1"/>
    </source>
</evidence>
<organism evidence="3 4">
    <name type="scientific">Mucilaginibacter paludis DSM 18603</name>
    <dbReference type="NCBI Taxonomy" id="714943"/>
    <lineage>
        <taxon>Bacteria</taxon>
        <taxon>Pseudomonadati</taxon>
        <taxon>Bacteroidota</taxon>
        <taxon>Sphingobacteriia</taxon>
        <taxon>Sphingobacteriales</taxon>
        <taxon>Sphingobacteriaceae</taxon>
        <taxon>Mucilaginibacter</taxon>
    </lineage>
</organism>
<accession>H1Y9R7</accession>
<dbReference type="GO" id="GO:0005975">
    <property type="term" value="P:carbohydrate metabolic process"/>
    <property type="evidence" value="ECO:0007669"/>
    <property type="project" value="TreeGrafter"/>
</dbReference>
<dbReference type="InterPro" id="IPR039329">
    <property type="entry name" value="SIAE"/>
</dbReference>
<dbReference type="GO" id="GO:0001681">
    <property type="term" value="F:sialate O-acetylesterase activity"/>
    <property type="evidence" value="ECO:0007669"/>
    <property type="project" value="InterPro"/>
</dbReference>
<keyword evidence="1" id="KW-0378">Hydrolase</keyword>
<dbReference type="eggNOG" id="COG1649">
    <property type="taxonomic scope" value="Bacteria"/>
</dbReference>
<dbReference type="PANTHER" id="PTHR22901">
    <property type="entry name" value="SIALATE O-ACETYLESTERASE"/>
    <property type="match status" value="1"/>
</dbReference>
<protein>
    <recommendedName>
        <fullName evidence="2">Sialate O-acetylesterase domain-containing protein</fullName>
    </recommendedName>
</protein>
<keyword evidence="4" id="KW-1185">Reference proteome</keyword>
<dbReference type="PANTHER" id="PTHR22901:SF0">
    <property type="entry name" value="SIALATE O-ACETYLESTERASE"/>
    <property type="match status" value="1"/>
</dbReference>
<gene>
    <name evidence="3" type="ORF">Mucpa_7057</name>
</gene>
<dbReference type="HOGENOM" id="CLU_015150_0_0_10"/>
<dbReference type="AlphaFoldDB" id="H1Y9R7"/>
<evidence type="ECO:0000256" key="1">
    <source>
        <dbReference type="ARBA" id="ARBA00022801"/>
    </source>
</evidence>
<dbReference type="InterPro" id="IPR036514">
    <property type="entry name" value="SGNH_hydro_sf"/>
</dbReference>
<sequence length="484" mass="53714">MKVQRSIAYVTVFLWAFTGAFKTEAQVKLASLFTDGMVLQQQSSVPIWGWDKAGARITVTTSWNKKVYSAVTGTNGKFIIKLATPVYGGPYQVTVSDGKPVVLNNVLIGEVWICTGQSNMEMPMKGFKGQPLIGTNEVILNSKNKNIHLFTVPRWSTTELQSDAKKSQWLEASPESVSNFSATGYYFGRLINKMLDVPVGLILCAYSGSSIQAWMDPVTLKAFPEIKVPAVGDSIKQVSRTPTTLYNGMLYPIIGYGIKGAIWYQGESNYDNPSQYQQLFETMVKTWRTQWGLGDFPFYYAQIAPYDYAQLPPYNKGGKYNSAFLRDVQRIEADKIPNTGMAVLMDIGEQVTIHPPRKEQSGTRLAYLALGKTYSIKGFGFQSPSYQSLTVKANTAVVKFKDAVNGLTSYFKELTTFEIAGADKHFYPAKAVINGSSVTVSSDQVKEPVAVRYAFKDFVVGELYGTDGLPVSSFRTDDWDYDAK</sequence>
<dbReference type="STRING" id="714943.Mucpa_7057"/>
<proteinExistence type="predicted"/>
<dbReference type="Gene3D" id="3.40.50.1110">
    <property type="entry name" value="SGNH hydrolase"/>
    <property type="match status" value="1"/>
</dbReference>